<name>A0ABV5SZB3_9MICO</name>
<dbReference type="SUPFAM" id="SSF89155">
    <property type="entry name" value="TorD-like"/>
    <property type="match status" value="1"/>
</dbReference>
<organism evidence="3 4">
    <name type="scientific">Microbacterium terregens</name>
    <dbReference type="NCBI Taxonomy" id="69363"/>
    <lineage>
        <taxon>Bacteria</taxon>
        <taxon>Bacillati</taxon>
        <taxon>Actinomycetota</taxon>
        <taxon>Actinomycetes</taxon>
        <taxon>Micrococcales</taxon>
        <taxon>Microbacteriaceae</taxon>
        <taxon>Microbacterium</taxon>
    </lineage>
</organism>
<proteinExistence type="predicted"/>
<feature type="compositionally biased region" description="Polar residues" evidence="2">
    <location>
        <begin position="1"/>
        <end position="19"/>
    </location>
</feature>
<dbReference type="PANTHER" id="PTHR43680:SF2">
    <property type="entry name" value="NITRATE REDUCTASE MOLYBDENUM COFACTOR ASSEMBLY CHAPERONE NARJ"/>
    <property type="match status" value="1"/>
</dbReference>
<dbReference type="InterPro" id="IPR020945">
    <property type="entry name" value="DMSO/NO3_reduct_chaperone"/>
</dbReference>
<comment type="caution">
    <text evidence="3">The sequence shown here is derived from an EMBL/GenBank/DDBJ whole genome shotgun (WGS) entry which is preliminary data.</text>
</comment>
<evidence type="ECO:0000256" key="2">
    <source>
        <dbReference type="SAM" id="MobiDB-lite"/>
    </source>
</evidence>
<dbReference type="PANTHER" id="PTHR43680">
    <property type="entry name" value="NITRATE REDUCTASE MOLYBDENUM COFACTOR ASSEMBLY CHAPERONE"/>
    <property type="match status" value="1"/>
</dbReference>
<dbReference type="Pfam" id="PF02613">
    <property type="entry name" value="Nitrate_red_del"/>
    <property type="match status" value="1"/>
</dbReference>
<reference evidence="3 4" key="1">
    <citation type="submission" date="2024-09" db="EMBL/GenBank/DDBJ databases">
        <authorList>
            <person name="Sun Q."/>
            <person name="Mori K."/>
        </authorList>
    </citation>
    <scope>NUCLEOTIDE SEQUENCE [LARGE SCALE GENOMIC DNA]</scope>
    <source>
        <strain evidence="3 4">JCM 1342</strain>
    </source>
</reference>
<dbReference type="NCBIfam" id="TIGR00684">
    <property type="entry name" value="narJ"/>
    <property type="match status" value="1"/>
</dbReference>
<evidence type="ECO:0000313" key="4">
    <source>
        <dbReference type="Proteomes" id="UP001589611"/>
    </source>
</evidence>
<dbReference type="Gene3D" id="1.10.3480.10">
    <property type="entry name" value="TorD-like"/>
    <property type="match status" value="1"/>
</dbReference>
<gene>
    <name evidence="3" type="primary">narJ</name>
    <name evidence="3" type="ORF">ACFFPJ_07500</name>
</gene>
<dbReference type="EMBL" id="JBHMBE010000003">
    <property type="protein sequence ID" value="MFB9645640.1"/>
    <property type="molecule type" value="Genomic_DNA"/>
</dbReference>
<keyword evidence="1" id="KW-0534">Nitrate assimilation</keyword>
<dbReference type="Proteomes" id="UP001589611">
    <property type="component" value="Unassembled WGS sequence"/>
</dbReference>
<evidence type="ECO:0000256" key="1">
    <source>
        <dbReference type="ARBA" id="ARBA00023063"/>
    </source>
</evidence>
<protein>
    <submittedName>
        <fullName evidence="3">Nitrate reductase molybdenum cofactor assembly chaperone</fullName>
    </submittedName>
</protein>
<evidence type="ECO:0000313" key="3">
    <source>
        <dbReference type="EMBL" id="MFB9645640.1"/>
    </source>
</evidence>
<dbReference type="InterPro" id="IPR003765">
    <property type="entry name" value="NO3_reductase_chaperone_NarJ"/>
</dbReference>
<dbReference type="InterPro" id="IPR036411">
    <property type="entry name" value="TorD-like_sf"/>
</dbReference>
<keyword evidence="4" id="KW-1185">Reference proteome</keyword>
<accession>A0ABV5SZB3</accession>
<feature type="compositionally biased region" description="Low complexity" evidence="2">
    <location>
        <begin position="20"/>
        <end position="29"/>
    </location>
</feature>
<dbReference type="RefSeq" id="WP_344712066.1">
    <property type="nucleotide sequence ID" value="NZ_BAAAWH010000001.1"/>
</dbReference>
<sequence>MMRTPFTSPGQATTVTRVTPRSGLPPELPSLRLSEEHRARTHMLVSLLLDYPDAAWFRRLHALRDHLVGLPPEIRSPLTQFIDSAEQAGETAWQRLYVTTFDLKRKCSLYISYYSTGDTRRRGTALVTFLEAYRAAGWEFDAADLPDYLPAVLEFSARSSSPIAGALIASHREGVEILRAALEGLDSPWALLIRVVTLSLPPIDARTRERFLDLVNEGPPTETVGLSFLGNLPTFAPVTQRGAAS</sequence>
<feature type="region of interest" description="Disordered" evidence="2">
    <location>
        <begin position="1"/>
        <end position="29"/>
    </location>
</feature>